<comment type="subunit">
    <text evidence="6">Has multiple subunits with at least A(3), B(3), C, D, E, F, H, I and proteolipid K(x).</text>
</comment>
<dbReference type="GO" id="GO:0033179">
    <property type="term" value="C:proton-transporting V-type ATPase, V0 domain"/>
    <property type="evidence" value="ECO:0007669"/>
    <property type="project" value="InterPro"/>
</dbReference>
<dbReference type="PANTHER" id="PTHR38682">
    <property type="entry name" value="V-TYPE ATP SYNTHASE SUBUNIT C"/>
    <property type="match status" value="1"/>
</dbReference>
<keyword evidence="4 6" id="KW-0406">Ion transport</keyword>
<comment type="subcellular location">
    <subcellularLocation>
        <location evidence="6">Cell membrane</location>
        <topology evidence="6">Peripheral membrane protein</topology>
    </subcellularLocation>
</comment>
<evidence type="ECO:0000256" key="1">
    <source>
        <dbReference type="ARBA" id="ARBA00006709"/>
    </source>
</evidence>
<dbReference type="STRING" id="2200.GCA_001571405_01315"/>
<dbReference type="GO" id="GO:0046961">
    <property type="term" value="F:proton-transporting ATPase activity, rotational mechanism"/>
    <property type="evidence" value="ECO:0007669"/>
    <property type="project" value="InterPro"/>
</dbReference>
<dbReference type="InterPro" id="IPR002843">
    <property type="entry name" value="ATPase_V0-cplx_csu/dsu"/>
</dbReference>
<dbReference type="Pfam" id="PF01992">
    <property type="entry name" value="vATP-synt_AC39"/>
    <property type="match status" value="1"/>
</dbReference>
<dbReference type="InterPro" id="IPR050873">
    <property type="entry name" value="V-ATPase_V0D/AC39_subunit"/>
</dbReference>
<comment type="similarity">
    <text evidence="1 6">Belongs to the V-ATPase V0D/AC39 subunit family.</text>
</comment>
<gene>
    <name evidence="6" type="primary">atpC</name>
    <name evidence="7" type="ORF">SAMN04488571_104239</name>
</gene>
<dbReference type="InterPro" id="IPR044911">
    <property type="entry name" value="V-type_ATPase_csu/dsu_dom_3"/>
</dbReference>
<keyword evidence="2 6" id="KW-0813">Transport</keyword>
<dbReference type="GO" id="GO:0005524">
    <property type="term" value="F:ATP binding"/>
    <property type="evidence" value="ECO:0007669"/>
    <property type="project" value="UniProtKB-UniRule"/>
</dbReference>
<dbReference type="Gene3D" id="1.10.132.50">
    <property type="entry name" value="ATP synthase (C/AC39) subunit, domain 3"/>
    <property type="match status" value="1"/>
</dbReference>
<proteinExistence type="inferred from homology"/>
<dbReference type="GO" id="GO:0005886">
    <property type="term" value="C:plasma membrane"/>
    <property type="evidence" value="ECO:0007669"/>
    <property type="project" value="UniProtKB-SubCell"/>
</dbReference>
<dbReference type="HAMAP" id="MF_00314">
    <property type="entry name" value="ATP_synth_C_arch"/>
    <property type="match status" value="1"/>
</dbReference>
<dbReference type="NCBIfam" id="NF002268">
    <property type="entry name" value="PRK01198.1-4"/>
    <property type="match status" value="1"/>
</dbReference>
<dbReference type="SUPFAM" id="SSF103486">
    <property type="entry name" value="V-type ATP synthase subunit C"/>
    <property type="match status" value="1"/>
</dbReference>
<organism evidence="7 8">
    <name type="scientific">Methanoculleus thermophilus</name>
    <dbReference type="NCBI Taxonomy" id="2200"/>
    <lineage>
        <taxon>Archaea</taxon>
        <taxon>Methanobacteriati</taxon>
        <taxon>Methanobacteriota</taxon>
        <taxon>Stenosarchaea group</taxon>
        <taxon>Methanomicrobia</taxon>
        <taxon>Methanomicrobiales</taxon>
        <taxon>Methanomicrobiaceae</taxon>
        <taxon>Methanoculleus</taxon>
    </lineage>
</organism>
<accession>A0A1G8ZM03</accession>
<dbReference type="EMBL" id="FNFT01000004">
    <property type="protein sequence ID" value="SDK15614.1"/>
    <property type="molecule type" value="Genomic_DNA"/>
</dbReference>
<keyword evidence="3 6" id="KW-0375">Hydrogen ion transport</keyword>
<keyword evidence="8" id="KW-1185">Reference proteome</keyword>
<comment type="function">
    <text evidence="6">Component of the A-type ATP synthase that produces ATP from ADP in the presence of a proton gradient across the membrane.</text>
</comment>
<dbReference type="Gene3D" id="1.20.1690.10">
    <property type="entry name" value="V-type ATP synthase subunit C domain"/>
    <property type="match status" value="2"/>
</dbReference>
<dbReference type="GO" id="GO:0042777">
    <property type="term" value="P:proton motive force-driven plasma membrane ATP synthesis"/>
    <property type="evidence" value="ECO:0007669"/>
    <property type="project" value="UniProtKB-UniRule"/>
</dbReference>
<reference evidence="7 8" key="1">
    <citation type="submission" date="2016-10" db="EMBL/GenBank/DDBJ databases">
        <authorList>
            <person name="Varghese N."/>
            <person name="Submissions S."/>
        </authorList>
    </citation>
    <scope>NUCLEOTIDE SEQUENCE [LARGE SCALE GENOMIC DNA]</scope>
    <source>
        <strain evidence="7 8">DSM 2373</strain>
    </source>
</reference>
<dbReference type="InterPro" id="IPR035067">
    <property type="entry name" value="V-type_ATPase_csu/dsu"/>
</dbReference>
<keyword evidence="5 6" id="KW-0066">ATP synthesis</keyword>
<dbReference type="GO" id="GO:0046933">
    <property type="term" value="F:proton-transporting ATP synthase activity, rotational mechanism"/>
    <property type="evidence" value="ECO:0007669"/>
    <property type="project" value="UniProtKB-UniRule"/>
</dbReference>
<dbReference type="PANTHER" id="PTHR38682:SF1">
    <property type="entry name" value="V-TYPE ATP SYNTHASE SUBUNIT C"/>
    <property type="match status" value="1"/>
</dbReference>
<evidence type="ECO:0000313" key="7">
    <source>
        <dbReference type="EMBL" id="SDK15614.1"/>
    </source>
</evidence>
<evidence type="ECO:0000256" key="5">
    <source>
        <dbReference type="ARBA" id="ARBA00023310"/>
    </source>
</evidence>
<dbReference type="InterPro" id="IPR014272">
    <property type="entry name" value="ATPase_V0-cplx_csu"/>
</dbReference>
<dbReference type="InterPro" id="IPR036079">
    <property type="entry name" value="ATPase_csu/dsu_sf"/>
</dbReference>
<protein>
    <recommendedName>
        <fullName evidence="6">A-type ATP synthase subunit C</fullName>
    </recommendedName>
</protein>
<sequence>MDPGVHLYGEAVMEVCMVPSSMISPSYIYACTRFRVRKTTLLPREEYLRIMQMSIPEIITHLGRQEDYRQDIVSLAHEFTGAQLIEEAVNQNLSRSFHHATAIAPGDLQTLTREYLARWDIANVMAILRGTVHNVDRQQIRDLLIPAGEIDDAHLNHLLSLASCSEVIDGLRGWRFYPVLAEQYRACGEKGVFAQFENELYREYYTKLLNLGTSGCSGCQEMIAYLRFEIDITNMRNLLRLHCAEEACDITTIERTMIPGGRIPLSLLQRLYGIETEGEFLNVFLKTDIAPVLAQAVRELRQDPDFSSTDAAELVWQRWHERQRPVHEIEMAITRIRLHQMEALSRRHPFSVLPVLAYLERKRYEIANLRAIARGKAFGLPAERIWQYIVV</sequence>
<evidence type="ECO:0000256" key="3">
    <source>
        <dbReference type="ARBA" id="ARBA00022781"/>
    </source>
</evidence>
<dbReference type="Proteomes" id="UP000326500">
    <property type="component" value="Unassembled WGS sequence"/>
</dbReference>
<keyword evidence="6" id="KW-0472">Membrane</keyword>
<evidence type="ECO:0000313" key="8">
    <source>
        <dbReference type="Proteomes" id="UP000326500"/>
    </source>
</evidence>
<name>A0A1G8ZM03_9EURY</name>
<evidence type="ECO:0000256" key="2">
    <source>
        <dbReference type="ARBA" id="ARBA00022448"/>
    </source>
</evidence>
<evidence type="ECO:0000256" key="4">
    <source>
        <dbReference type="ARBA" id="ARBA00023065"/>
    </source>
</evidence>
<evidence type="ECO:0000256" key="6">
    <source>
        <dbReference type="HAMAP-Rule" id="MF_00314"/>
    </source>
</evidence>
<dbReference type="AlphaFoldDB" id="A0A1G8ZM03"/>
<keyword evidence="6" id="KW-1003">Cell membrane</keyword>